<evidence type="ECO:0000256" key="2">
    <source>
        <dbReference type="SAM" id="SignalP"/>
    </source>
</evidence>
<dbReference type="EMBL" id="CP093313">
    <property type="protein sequence ID" value="UWZ83200.1"/>
    <property type="molecule type" value="Genomic_DNA"/>
</dbReference>
<keyword evidence="2" id="KW-0732">Signal</keyword>
<dbReference type="Proteomes" id="UP001059380">
    <property type="component" value="Chromosome"/>
</dbReference>
<keyword evidence="4" id="KW-1185">Reference proteome</keyword>
<accession>A0A9J7BK41</accession>
<dbReference type="AlphaFoldDB" id="A0A9J7BK41"/>
<evidence type="ECO:0000256" key="1">
    <source>
        <dbReference type="SAM" id="MobiDB-lite"/>
    </source>
</evidence>
<organism evidence="3 4">
    <name type="scientific">Occallatibacter riparius</name>
    <dbReference type="NCBI Taxonomy" id="1002689"/>
    <lineage>
        <taxon>Bacteria</taxon>
        <taxon>Pseudomonadati</taxon>
        <taxon>Acidobacteriota</taxon>
        <taxon>Terriglobia</taxon>
        <taxon>Terriglobales</taxon>
        <taxon>Acidobacteriaceae</taxon>
        <taxon>Occallatibacter</taxon>
    </lineage>
</organism>
<gene>
    <name evidence="3" type="ORF">MOP44_21845</name>
</gene>
<dbReference type="RefSeq" id="WP_260792534.1">
    <property type="nucleotide sequence ID" value="NZ_CP093313.1"/>
</dbReference>
<feature type="signal peptide" evidence="2">
    <location>
        <begin position="1"/>
        <end position="20"/>
    </location>
</feature>
<reference evidence="3" key="1">
    <citation type="submission" date="2021-04" db="EMBL/GenBank/DDBJ databases">
        <title>Phylogenetic analysis of Acidobacteriaceae.</title>
        <authorList>
            <person name="Qiu L."/>
            <person name="Zhang Q."/>
        </authorList>
    </citation>
    <scope>NUCLEOTIDE SEQUENCE</scope>
    <source>
        <strain evidence="3">DSM 25168</strain>
    </source>
</reference>
<evidence type="ECO:0000313" key="3">
    <source>
        <dbReference type="EMBL" id="UWZ83200.1"/>
    </source>
</evidence>
<proteinExistence type="predicted"/>
<protein>
    <recommendedName>
        <fullName evidence="5">Outer membrane lipoprotein-sorting protein</fullName>
    </recommendedName>
</protein>
<name>A0A9J7BK41_9BACT</name>
<dbReference type="KEGG" id="orp:MOP44_21845"/>
<feature type="chain" id="PRO_5039917103" description="Outer membrane lipoprotein-sorting protein" evidence="2">
    <location>
        <begin position="21"/>
        <end position="284"/>
    </location>
</feature>
<evidence type="ECO:0008006" key="5">
    <source>
        <dbReference type="Google" id="ProtNLM"/>
    </source>
</evidence>
<sequence length="284" mass="31233">MRTGLKLIPLWVAVSVAALGQSVPVSPLQGTELVRRALAAELNAAQDRSHPMRFELRKTSPRLTTTKEILETRDGSVAMLRKVNDLPPSDSDAKKEQQRLDGLLADPGKQRHRKQSQEEDTERALKVLRALPDAFIYQYAGTVTAGPGGAAKFTFTPNPSFEPPDLETEVLTALTGEIWIDPVQVRVMHLHATLEKDVEFGWGVLGRLYKGGWINMDSADVGEGVWRVVRFQMNMSARVLIRTKQFETTEEESHFSPVPAGLDYRGGIALLRAGAAGQVAPAGR</sequence>
<feature type="region of interest" description="Disordered" evidence="1">
    <location>
        <begin position="83"/>
        <end position="121"/>
    </location>
</feature>
<evidence type="ECO:0000313" key="4">
    <source>
        <dbReference type="Proteomes" id="UP001059380"/>
    </source>
</evidence>